<name>A0ABQ8IQW6_DERPT</name>
<organism evidence="1 2">
    <name type="scientific">Dermatophagoides pteronyssinus</name>
    <name type="common">European house dust mite</name>
    <dbReference type="NCBI Taxonomy" id="6956"/>
    <lineage>
        <taxon>Eukaryota</taxon>
        <taxon>Metazoa</taxon>
        <taxon>Ecdysozoa</taxon>
        <taxon>Arthropoda</taxon>
        <taxon>Chelicerata</taxon>
        <taxon>Arachnida</taxon>
        <taxon>Acari</taxon>
        <taxon>Acariformes</taxon>
        <taxon>Sarcoptiformes</taxon>
        <taxon>Astigmata</taxon>
        <taxon>Psoroptidia</taxon>
        <taxon>Analgoidea</taxon>
        <taxon>Pyroglyphidae</taxon>
        <taxon>Dermatophagoidinae</taxon>
        <taxon>Dermatophagoides</taxon>
    </lineage>
</organism>
<sequence>MAVTPKSGLVQLLIDPFKEGNRSILFFCFVSGSINETKLSTSTLPPTFEHSNHFVLFEEQF</sequence>
<proteinExistence type="predicted"/>
<dbReference type="EMBL" id="NJHN03000129">
    <property type="protein sequence ID" value="KAH9412711.1"/>
    <property type="molecule type" value="Genomic_DNA"/>
</dbReference>
<reference evidence="1 2" key="2">
    <citation type="journal article" date="2022" name="Mol. Biol. Evol.">
        <title>Comparative Genomics Reveals Insights into the Divergent Evolution of Astigmatic Mites and Household Pest Adaptations.</title>
        <authorList>
            <person name="Xiong Q."/>
            <person name="Wan A.T."/>
            <person name="Liu X."/>
            <person name="Fung C.S."/>
            <person name="Xiao X."/>
            <person name="Malainual N."/>
            <person name="Hou J."/>
            <person name="Wang L."/>
            <person name="Wang M."/>
            <person name="Yang K.Y."/>
            <person name="Cui Y."/>
            <person name="Leung E.L."/>
            <person name="Nong W."/>
            <person name="Shin S.K."/>
            <person name="Au S.W."/>
            <person name="Jeong K.Y."/>
            <person name="Chew F.T."/>
            <person name="Hui J.H."/>
            <person name="Leung T.F."/>
            <person name="Tungtrongchitr A."/>
            <person name="Zhong N."/>
            <person name="Liu Z."/>
            <person name="Tsui S.K."/>
        </authorList>
    </citation>
    <scope>NUCLEOTIDE SEQUENCE [LARGE SCALE GENOMIC DNA]</scope>
    <source>
        <strain evidence="1">Derp</strain>
    </source>
</reference>
<reference evidence="1 2" key="1">
    <citation type="journal article" date="2018" name="J. Allergy Clin. Immunol.">
        <title>High-quality assembly of Dermatophagoides pteronyssinus genome and transcriptome reveals a wide range of novel allergens.</title>
        <authorList>
            <person name="Liu X.Y."/>
            <person name="Yang K.Y."/>
            <person name="Wang M.Q."/>
            <person name="Kwok J.S."/>
            <person name="Zeng X."/>
            <person name="Yang Z."/>
            <person name="Xiao X.J."/>
            <person name="Lau C.P."/>
            <person name="Li Y."/>
            <person name="Huang Z.M."/>
            <person name="Ba J.G."/>
            <person name="Yim A.K."/>
            <person name="Ouyang C.Y."/>
            <person name="Ngai S.M."/>
            <person name="Chan T.F."/>
            <person name="Leung E.L."/>
            <person name="Liu L."/>
            <person name="Liu Z.G."/>
            <person name="Tsui S.K."/>
        </authorList>
    </citation>
    <scope>NUCLEOTIDE SEQUENCE [LARGE SCALE GENOMIC DNA]</scope>
    <source>
        <strain evidence="1">Derp</strain>
    </source>
</reference>
<evidence type="ECO:0000313" key="1">
    <source>
        <dbReference type="EMBL" id="KAH9412711.1"/>
    </source>
</evidence>
<protein>
    <submittedName>
        <fullName evidence="1">Uncharacterized protein</fullName>
    </submittedName>
</protein>
<gene>
    <name evidence="1" type="ORF">DERP_006678</name>
</gene>
<dbReference type="Proteomes" id="UP000887458">
    <property type="component" value="Unassembled WGS sequence"/>
</dbReference>
<keyword evidence="2" id="KW-1185">Reference proteome</keyword>
<accession>A0ABQ8IQW6</accession>
<comment type="caution">
    <text evidence="1">The sequence shown here is derived from an EMBL/GenBank/DDBJ whole genome shotgun (WGS) entry which is preliminary data.</text>
</comment>
<evidence type="ECO:0000313" key="2">
    <source>
        <dbReference type="Proteomes" id="UP000887458"/>
    </source>
</evidence>